<dbReference type="AlphaFoldDB" id="Q3JRI8"/>
<proteinExistence type="predicted"/>
<feature type="compositionally biased region" description="Basic residues" evidence="1">
    <location>
        <begin position="601"/>
        <end position="613"/>
    </location>
</feature>
<feature type="region of interest" description="Disordered" evidence="1">
    <location>
        <begin position="469"/>
        <end position="493"/>
    </location>
</feature>
<protein>
    <submittedName>
        <fullName evidence="2">Uncharacterized protein</fullName>
    </submittedName>
</protein>
<sequence>MSALGAARAFLRARRQFASSPVRQFASSPVRQFADQPINRSTDQPISGQRAVAPPRYPTTSTPFIVSCPEPQKMSHRNWTVPGPPACAARRTTAPGGTSARTPYCGIEKPITVSCAVSSNTTDSCGASAIRSGVNTKRRACTLITRGAAARTRDASTPASAASAAPLAAKSQRRRGQDGALARARPRSARGSKKKWRIVVSSGARLRLGRGDGHLGQRGRARRVADAHFAPAEPAIRRGGVPRHRQALVLRAGRGQRKHQRARRVVRDVARHRVVLLMDVSVEHGDVRIGHQHVDDLRAVARGPVPLRREIEERPVREDDDARVLRLSREIPREPFDLRVADAAGRIRHVVDDDEMHALVIECVMGVAEDLAVRGACIEARVVLARHQVQRLRPQLRDDRLKLPHPCAALGRIVGRVRQIAREHHEVGRDGQCVDGLDRLRQRAARVGVDRGAGEAPVRVGELDEEEIRAGVRGEAPAGQRGSERDAAAAGGKAQEIAPFQGLDGIRHGGSFASGGACNTAVAARIFPVYFLSPGVDRGNKLDRRAVRMPERMRAVIGGVRRTQAAGGRPRIAGRRRGSIRPGGRRTWRGRRARQRSDGRRGRRRGGARRAFSRARAAASGRRIQPRALAVRQFERRGRRRAGGVHARVALSRFVPRRQRAAVAADDRAPYLVQRMAAAGERARSGRRRARRGRFDGRLASGGGGPARASFAQ</sequence>
<gene>
    <name evidence="2" type="ordered locus">BURPS1710b_2420</name>
</gene>
<feature type="region of interest" description="Disordered" evidence="1">
    <location>
        <begin position="561"/>
        <end position="623"/>
    </location>
</feature>
<feature type="region of interest" description="Disordered" evidence="1">
    <location>
        <begin position="37"/>
        <end position="58"/>
    </location>
</feature>
<evidence type="ECO:0000313" key="3">
    <source>
        <dbReference type="Proteomes" id="UP000002700"/>
    </source>
</evidence>
<name>Q3JRI8_BURP1</name>
<dbReference type="EnsemblBacteria" id="ABA49819">
    <property type="protein sequence ID" value="ABA49819"/>
    <property type="gene ID" value="BURPS1710b_2420"/>
</dbReference>
<organism evidence="2 3">
    <name type="scientific">Burkholderia pseudomallei (strain 1710b)</name>
    <dbReference type="NCBI Taxonomy" id="320372"/>
    <lineage>
        <taxon>Bacteria</taxon>
        <taxon>Pseudomonadati</taxon>
        <taxon>Pseudomonadota</taxon>
        <taxon>Betaproteobacteria</taxon>
        <taxon>Burkholderiales</taxon>
        <taxon>Burkholderiaceae</taxon>
        <taxon>Burkholderia</taxon>
        <taxon>pseudomallei group</taxon>
    </lineage>
</organism>
<reference evidence="2 3" key="1">
    <citation type="submission" date="2005-09" db="EMBL/GenBank/DDBJ databases">
        <authorList>
            <person name="Woods D.E."/>
            <person name="Nierman W.C."/>
        </authorList>
    </citation>
    <scope>NUCLEOTIDE SEQUENCE [LARGE SCALE GENOMIC DNA]</scope>
    <source>
        <strain evidence="2 3">1710b</strain>
    </source>
</reference>
<feature type="region of interest" description="Disordered" evidence="1">
    <location>
        <begin position="151"/>
        <end position="195"/>
    </location>
</feature>
<evidence type="ECO:0000313" key="2">
    <source>
        <dbReference type="EMBL" id="ABA49819.1"/>
    </source>
</evidence>
<feature type="compositionally biased region" description="Basic residues" evidence="1">
    <location>
        <begin position="572"/>
        <end position="594"/>
    </location>
</feature>
<dbReference type="EMBL" id="CP000124">
    <property type="protein sequence ID" value="ABA49819.1"/>
    <property type="molecule type" value="Genomic_DNA"/>
</dbReference>
<feature type="region of interest" description="Disordered" evidence="1">
    <location>
        <begin position="680"/>
        <end position="713"/>
    </location>
</feature>
<dbReference type="HOGENOM" id="CLU_387183_0_0_4"/>
<dbReference type="Proteomes" id="UP000002700">
    <property type="component" value="Chromosome I"/>
</dbReference>
<dbReference type="KEGG" id="bpm:BURPS1710b_2420"/>
<feature type="compositionally biased region" description="Basic residues" evidence="1">
    <location>
        <begin position="184"/>
        <end position="195"/>
    </location>
</feature>
<feature type="compositionally biased region" description="Low complexity" evidence="1">
    <location>
        <begin position="614"/>
        <end position="623"/>
    </location>
</feature>
<accession>Q3JRI8</accession>
<evidence type="ECO:0000256" key="1">
    <source>
        <dbReference type="SAM" id="MobiDB-lite"/>
    </source>
</evidence>
<feature type="compositionally biased region" description="Low complexity" evidence="1">
    <location>
        <begin position="155"/>
        <end position="169"/>
    </location>
</feature>
<feature type="compositionally biased region" description="Polar residues" evidence="1">
    <location>
        <begin position="38"/>
        <end position="47"/>
    </location>
</feature>